<evidence type="ECO:0000313" key="1">
    <source>
        <dbReference type="EMBL" id="PNX82332.1"/>
    </source>
</evidence>
<reference evidence="2 3" key="1">
    <citation type="journal article" date="2014" name="Am. J. Bot.">
        <title>Genome assembly and annotation for red clover (Trifolium pratense; Fabaceae).</title>
        <authorList>
            <person name="Istvanek J."/>
            <person name="Jaros M."/>
            <person name="Krenek A."/>
            <person name="Repkova J."/>
        </authorList>
    </citation>
    <scope>NUCLEOTIDE SEQUENCE [LARGE SCALE GENOMIC DNA]</scope>
    <source>
        <strain evidence="3">cv. Tatra</strain>
        <tissue evidence="2">Young leaves</tissue>
    </source>
</reference>
<reference evidence="2 3" key="2">
    <citation type="journal article" date="2017" name="Front. Plant Sci.">
        <title>Gene Classification and Mining of Molecular Markers Useful in Red Clover (Trifolium pratense) Breeding.</title>
        <authorList>
            <person name="Istvanek J."/>
            <person name="Dluhosova J."/>
            <person name="Dluhos P."/>
            <person name="Patkova L."/>
            <person name="Nedelnik J."/>
            <person name="Repkova J."/>
        </authorList>
    </citation>
    <scope>NUCLEOTIDE SEQUENCE [LARGE SCALE GENOMIC DNA]</scope>
    <source>
        <strain evidence="3">cv. Tatra</strain>
        <tissue evidence="2">Young leaves</tissue>
    </source>
</reference>
<gene>
    <name evidence="2" type="ORF">L195_g021544</name>
    <name evidence="1" type="ORF">L195_g038361</name>
</gene>
<dbReference type="InterPro" id="IPR052308">
    <property type="entry name" value="PPR_domain-containing"/>
</dbReference>
<organism evidence="2 3">
    <name type="scientific">Trifolium pratense</name>
    <name type="common">Red clover</name>
    <dbReference type="NCBI Taxonomy" id="57577"/>
    <lineage>
        <taxon>Eukaryota</taxon>
        <taxon>Viridiplantae</taxon>
        <taxon>Streptophyta</taxon>
        <taxon>Embryophyta</taxon>
        <taxon>Tracheophyta</taxon>
        <taxon>Spermatophyta</taxon>
        <taxon>Magnoliopsida</taxon>
        <taxon>eudicotyledons</taxon>
        <taxon>Gunneridae</taxon>
        <taxon>Pentapetalae</taxon>
        <taxon>rosids</taxon>
        <taxon>fabids</taxon>
        <taxon>Fabales</taxon>
        <taxon>Fabaceae</taxon>
        <taxon>Papilionoideae</taxon>
        <taxon>50 kb inversion clade</taxon>
        <taxon>NPAAA clade</taxon>
        <taxon>Hologalegina</taxon>
        <taxon>IRL clade</taxon>
        <taxon>Trifolieae</taxon>
        <taxon>Trifolium</taxon>
    </lineage>
</organism>
<dbReference type="EMBL" id="ASHM01041790">
    <property type="protein sequence ID" value="PNX82332.1"/>
    <property type="molecule type" value="Genomic_DNA"/>
</dbReference>
<proteinExistence type="predicted"/>
<evidence type="ECO:0000313" key="2">
    <source>
        <dbReference type="EMBL" id="PNX98302.1"/>
    </source>
</evidence>
<dbReference type="ExpressionAtlas" id="A0A2K3N5J4">
    <property type="expression patterns" value="baseline"/>
</dbReference>
<accession>A0A2K3N5J4</accession>
<dbReference type="EMBL" id="ASHM01016489">
    <property type="protein sequence ID" value="PNX98302.1"/>
    <property type="molecule type" value="Genomic_DNA"/>
</dbReference>
<dbReference type="PANTHER" id="PTHR47937:SF2">
    <property type="entry name" value="PENTATRICOPEPTIDE (PPR) REPEAT-CONTAINING PROTEIN, PF01535'-RELATED"/>
    <property type="match status" value="1"/>
</dbReference>
<sequence length="69" mass="7695">MVDAGLRVVATFGNRVFDELIKNGKVVDCAQILSKMGEKDPKPDPTCYEVVIKGHTPNPFPNPSRLYYN</sequence>
<dbReference type="STRING" id="57577.A0A2K3N5J4"/>
<protein>
    <submittedName>
        <fullName evidence="2">Pentatricopeptide repeat-containing protein at1g10270-like protein</fullName>
    </submittedName>
</protein>
<comment type="caution">
    <text evidence="2">The sequence shown here is derived from an EMBL/GenBank/DDBJ whole genome shotgun (WGS) entry which is preliminary data.</text>
</comment>
<name>A0A2K3N5J4_TRIPR</name>
<dbReference type="Proteomes" id="UP000236291">
    <property type="component" value="Unassembled WGS sequence"/>
</dbReference>
<evidence type="ECO:0000313" key="3">
    <source>
        <dbReference type="Proteomes" id="UP000236291"/>
    </source>
</evidence>
<dbReference type="AlphaFoldDB" id="A0A2K3N5J4"/>
<dbReference type="PANTHER" id="PTHR47937">
    <property type="entry name" value="PLASTID TRANSCRIPTIONALLY ACTIVE CHROMOSOME 2-LIKE PROTEIN"/>
    <property type="match status" value="1"/>
</dbReference>